<dbReference type="OrthoDB" id="6876814at2"/>
<protein>
    <submittedName>
        <fullName evidence="5">Uncharacterized protein</fullName>
    </submittedName>
</protein>
<reference evidence="1 10" key="3">
    <citation type="submission" date="2020-02" db="EMBL/GenBank/DDBJ databases">
        <authorList>
            <person name="Ashton P.M."/>
            <person name="Dallman T."/>
            <person name="Nair S."/>
            <person name="De Pinna E."/>
            <person name="Peters T."/>
            <person name="Grant K."/>
        </authorList>
    </citation>
    <scope>NUCLEOTIDE SEQUENCE [LARGE SCALE GENOMIC DNA]</scope>
    <source>
        <strain evidence="1 10">188143</strain>
        <strain evidence="2">93335</strain>
    </source>
</reference>
<dbReference type="Proteomes" id="UP000475070">
    <property type="component" value="Unassembled WGS sequence"/>
</dbReference>
<evidence type="ECO:0000313" key="7">
    <source>
        <dbReference type="EMBL" id="QOY29237.1"/>
    </source>
</evidence>
<evidence type="ECO:0000313" key="4">
    <source>
        <dbReference type="EMBL" id="MBL6237087.1"/>
    </source>
</evidence>
<dbReference type="Proteomes" id="UP000581425">
    <property type="component" value="Chromosome"/>
</dbReference>
<evidence type="ECO:0000313" key="12">
    <source>
        <dbReference type="Proteomes" id="UP000615017"/>
    </source>
</evidence>
<dbReference type="Proteomes" id="UP000711811">
    <property type="component" value="Unassembled WGS sequence"/>
</dbReference>
<proteinExistence type="predicted"/>
<organism evidence="5 9">
    <name type="scientific">Escherichia coli</name>
    <dbReference type="NCBI Taxonomy" id="562"/>
    <lineage>
        <taxon>Bacteria</taxon>
        <taxon>Pseudomonadati</taxon>
        <taxon>Pseudomonadota</taxon>
        <taxon>Gammaproteobacteria</taxon>
        <taxon>Enterobacterales</taxon>
        <taxon>Enterobacteriaceae</taxon>
        <taxon>Escherichia</taxon>
    </lineage>
</organism>
<evidence type="ECO:0000313" key="10">
    <source>
        <dbReference type="Proteomes" id="UP000534332"/>
    </source>
</evidence>
<reference evidence="5 9" key="2">
    <citation type="submission" date="2019-12" db="EMBL/GenBank/DDBJ databases">
        <title>Enteriobacteria Tanzani isolates_10432.</title>
        <authorList>
            <person name="Subbiah M."/>
            <person name="Call D."/>
        </authorList>
    </citation>
    <scope>NUCLEOTIDE SEQUENCE [LARGE SCALE GENOMIC DNA]</scope>
    <source>
        <strain evidence="5 9">10432wF6</strain>
    </source>
</reference>
<dbReference type="EMBL" id="AATCLQ010000055">
    <property type="protein sequence ID" value="EFJ6484183.1"/>
    <property type="molecule type" value="Genomic_DNA"/>
</dbReference>
<reference evidence="7 11" key="5">
    <citation type="submission" date="2020-10" db="EMBL/GenBank/DDBJ databases">
        <title>Analysis of Genomes of Bacterial Isolates from Lameness Outbreaks in Broilers.</title>
        <authorList>
            <person name="Rhoads D."/>
            <person name="Ekesi N.S."/>
        </authorList>
    </citation>
    <scope>NUCLEOTIDE SEQUENCE [LARGE SCALE GENOMIC DNA]</scope>
    <source>
        <strain evidence="7 11">1409</strain>
    </source>
</reference>
<evidence type="ECO:0000313" key="8">
    <source>
        <dbReference type="Proteomes" id="UP000475070"/>
    </source>
</evidence>
<evidence type="ECO:0000313" key="6">
    <source>
        <dbReference type="EMBL" id="NAG18742.1"/>
    </source>
</evidence>
<dbReference type="Proteomes" id="UP000615017">
    <property type="component" value="Unassembled WGS sequence"/>
</dbReference>
<reference evidence="3 11" key="4">
    <citation type="submission" date="2020-07" db="EMBL/GenBank/DDBJ databases">
        <title>Analysis of Genomes of Bacterial Isolates from Lameness Outbreaks in Broilers.</title>
        <authorList>
            <person name="Ekesi N.S."/>
            <person name="Alrubaye A."/>
            <person name="Rhoads D."/>
        </authorList>
    </citation>
    <scope>NUCLEOTIDE SEQUENCE [LARGE SCALE GENOMIC DNA]</scope>
    <source>
        <strain evidence="3 11">1409</strain>
    </source>
</reference>
<evidence type="ECO:0000313" key="5">
    <source>
        <dbReference type="EMBL" id="MWL44524.1"/>
    </source>
</evidence>
<evidence type="ECO:0000313" key="2">
    <source>
        <dbReference type="EMBL" id="EFJ6484183.1"/>
    </source>
</evidence>
<evidence type="ECO:0000313" key="3">
    <source>
        <dbReference type="EMBL" id="MBA6239916.1"/>
    </source>
</evidence>
<dbReference type="Proteomes" id="UP000581425">
    <property type="component" value="Unassembled WGS sequence"/>
</dbReference>
<dbReference type="EMBL" id="AASSGK010000021">
    <property type="protein sequence ID" value="EFG2162204.1"/>
    <property type="molecule type" value="Genomic_DNA"/>
</dbReference>
<dbReference type="GeneID" id="75169545"/>
<dbReference type="EMBL" id="WXKQ01000004">
    <property type="protein sequence ID" value="NAG18742.1"/>
    <property type="molecule type" value="Genomic_DNA"/>
</dbReference>
<dbReference type="AlphaFoldDB" id="A0A093GET8"/>
<evidence type="ECO:0000313" key="1">
    <source>
        <dbReference type="EMBL" id="EFG2162204.1"/>
    </source>
</evidence>
<gene>
    <name evidence="2" type="ORF">A2J79_004603</name>
    <name evidence="1" type="ORF">BRV02_003298</name>
    <name evidence="7" type="ORF">FOI11_012200</name>
    <name evidence="3" type="ORF">FOI11_07845</name>
    <name evidence="5" type="ORF">GQM04_03020</name>
    <name evidence="6" type="ORF">GUC01_06845</name>
    <name evidence="4" type="ORF">JNA65_24835</name>
</gene>
<dbReference type="Proteomes" id="UP000487258">
    <property type="component" value="Unassembled WGS sequence"/>
</dbReference>
<dbReference type="EMBL" id="WTMY01000013">
    <property type="protein sequence ID" value="MWL44524.1"/>
    <property type="molecule type" value="Genomic_DNA"/>
</dbReference>
<name>A0A093GET8_ECOLX</name>
<evidence type="ECO:0000313" key="11">
    <source>
        <dbReference type="Proteomes" id="UP000581425"/>
    </source>
</evidence>
<dbReference type="EMBL" id="JAETYZ010000052">
    <property type="protein sequence ID" value="MBL6237087.1"/>
    <property type="molecule type" value="Genomic_DNA"/>
</dbReference>
<dbReference type="EMBL" id="JACGTG010000001">
    <property type="protein sequence ID" value="MBA6239916.1"/>
    <property type="molecule type" value="Genomic_DNA"/>
</dbReference>
<evidence type="ECO:0000313" key="9">
    <source>
        <dbReference type="Proteomes" id="UP000487258"/>
    </source>
</evidence>
<dbReference type="EMBL" id="CP063369">
    <property type="protein sequence ID" value="QOY29237.1"/>
    <property type="molecule type" value="Genomic_DNA"/>
</dbReference>
<dbReference type="RefSeq" id="WP_000213502.1">
    <property type="nucleotide sequence ID" value="NZ_AP021893.1"/>
</dbReference>
<sequence>MTTSFLHVDFQQPAEMRFNRARVRRAFVTIGQRHMRDARRLVMRRARSAPGENPGYQTGRLARSIGYMVPRASKHRPGFMARIAPNQRNGEGNRRITGDFYPAFLFYGVRRGAKRRRSHHRGASGGSGWRLAPRNNFMVETLEKNRSWTRYFLARELRKSLKPERRHR</sequence>
<reference evidence="6 8" key="1">
    <citation type="journal article" date="2019" name="Nat. Med.">
        <title>A library of human gut bacterial isolates paired with longitudinal multiomics data enables mechanistic microbiome research.</title>
        <authorList>
            <person name="Poyet M."/>
            <person name="Groussin M."/>
            <person name="Gibbons S.M."/>
            <person name="Avila-Pacheco J."/>
            <person name="Jiang X."/>
            <person name="Kearney S.M."/>
            <person name="Perrotta A.R."/>
            <person name="Berdy B."/>
            <person name="Zhao S."/>
            <person name="Lieberman T.D."/>
            <person name="Swanson P.K."/>
            <person name="Smith M."/>
            <person name="Roesemann S."/>
            <person name="Alexander J.E."/>
            <person name="Rich S.A."/>
            <person name="Livny J."/>
            <person name="Vlamakis H."/>
            <person name="Clish C."/>
            <person name="Bullock K."/>
            <person name="Deik A."/>
            <person name="Scott J."/>
            <person name="Pierce K.A."/>
            <person name="Xavier R.J."/>
            <person name="Alm E.J."/>
        </authorList>
    </citation>
    <scope>NUCLEOTIDE SEQUENCE [LARGE SCALE GENOMIC DNA]</scope>
    <source>
        <strain evidence="6 8">BIOML-A112</strain>
    </source>
</reference>
<reference evidence="4 12" key="6">
    <citation type="submission" date="2021-01" db="EMBL/GenBank/DDBJ databases">
        <title>Genomes of Escherichia coli STEC strains from raw meat-based diets for companion animals.</title>
        <authorList>
            <person name="Stevens M.J.A."/>
            <person name="Stephan R."/>
        </authorList>
    </citation>
    <scope>NUCLEOTIDE SEQUENCE [LARGE SCALE GENOMIC DNA]</scope>
    <source>
        <strain evidence="4 12">LSC1-58</strain>
    </source>
</reference>
<dbReference type="Proteomes" id="UP000534332">
    <property type="component" value="Unassembled WGS sequence"/>
</dbReference>
<accession>A0A093GET8</accession>